<comment type="caution">
    <text evidence="1">The sequence shown here is derived from an EMBL/GenBank/DDBJ whole genome shotgun (WGS) entry which is preliminary data.</text>
</comment>
<evidence type="ECO:0000313" key="1">
    <source>
        <dbReference type="EMBL" id="GMT08790.1"/>
    </source>
</evidence>
<proteinExistence type="predicted"/>
<evidence type="ECO:0000313" key="2">
    <source>
        <dbReference type="Proteomes" id="UP001432322"/>
    </source>
</evidence>
<keyword evidence="2" id="KW-1185">Reference proteome</keyword>
<protein>
    <submittedName>
        <fullName evidence="1">Uncharacterized protein</fullName>
    </submittedName>
</protein>
<feature type="non-terminal residue" evidence="1">
    <location>
        <position position="87"/>
    </location>
</feature>
<accession>A0AAV5USG9</accession>
<organism evidence="1 2">
    <name type="scientific">Pristionchus fissidentatus</name>
    <dbReference type="NCBI Taxonomy" id="1538716"/>
    <lineage>
        <taxon>Eukaryota</taxon>
        <taxon>Metazoa</taxon>
        <taxon>Ecdysozoa</taxon>
        <taxon>Nematoda</taxon>
        <taxon>Chromadorea</taxon>
        <taxon>Rhabditida</taxon>
        <taxon>Rhabditina</taxon>
        <taxon>Diplogasteromorpha</taxon>
        <taxon>Diplogasteroidea</taxon>
        <taxon>Neodiplogasteridae</taxon>
        <taxon>Pristionchus</taxon>
    </lineage>
</organism>
<dbReference type="Proteomes" id="UP001432322">
    <property type="component" value="Unassembled WGS sequence"/>
</dbReference>
<dbReference type="EMBL" id="BTSY01000001">
    <property type="protein sequence ID" value="GMT08790.1"/>
    <property type="molecule type" value="Genomic_DNA"/>
</dbReference>
<gene>
    <name evidence="1" type="ORF">PFISCL1PPCAC_87</name>
</gene>
<name>A0AAV5USG9_9BILA</name>
<feature type="non-terminal residue" evidence="1">
    <location>
        <position position="1"/>
    </location>
</feature>
<reference evidence="1" key="1">
    <citation type="submission" date="2023-10" db="EMBL/GenBank/DDBJ databases">
        <title>Genome assembly of Pristionchus species.</title>
        <authorList>
            <person name="Yoshida K."/>
            <person name="Sommer R.J."/>
        </authorList>
    </citation>
    <scope>NUCLEOTIDE SEQUENCE</scope>
    <source>
        <strain evidence="1">RS5133</strain>
    </source>
</reference>
<sequence length="87" mass="9340">SAAHPTRSIMELDEKGIADQPTLAVDTISADLAAADAADAADVGPEGQQLADADVCAIRLDEVDQRARLARIRRLDFERVVENDLQV</sequence>
<dbReference type="AlphaFoldDB" id="A0AAV5USG9"/>